<dbReference type="InterPro" id="IPR052580">
    <property type="entry name" value="Lipid_Hydrolase"/>
</dbReference>
<protein>
    <submittedName>
        <fullName evidence="4">Patatin-like phospholipase</fullName>
    </submittedName>
</protein>
<gene>
    <name evidence="4" type="ORF">Catovirus_2_297</name>
</gene>
<organism evidence="4">
    <name type="scientific">Catovirus CTV1</name>
    <dbReference type="NCBI Taxonomy" id="1977631"/>
    <lineage>
        <taxon>Viruses</taxon>
        <taxon>Varidnaviria</taxon>
        <taxon>Bamfordvirae</taxon>
        <taxon>Nucleocytoviricota</taxon>
        <taxon>Megaviricetes</taxon>
        <taxon>Imitervirales</taxon>
        <taxon>Mimiviridae</taxon>
        <taxon>Klosneuvirinae</taxon>
        <taxon>Catovirus</taxon>
    </lineage>
</organism>
<feature type="active site" description="Nucleophile" evidence="2">
    <location>
        <position position="71"/>
    </location>
</feature>
<dbReference type="CDD" id="cd07207">
    <property type="entry name" value="Pat_ExoU_VipD_like"/>
    <property type="match status" value="1"/>
</dbReference>
<dbReference type="Pfam" id="PF01734">
    <property type="entry name" value="Patatin"/>
    <property type="match status" value="1"/>
</dbReference>
<dbReference type="Gene3D" id="3.40.1090.10">
    <property type="entry name" value="Cytosolic phospholipase A2 catalytic domain"/>
    <property type="match status" value="1"/>
</dbReference>
<dbReference type="EMBL" id="KY684084">
    <property type="protein sequence ID" value="ARF09348.1"/>
    <property type="molecule type" value="Genomic_DNA"/>
</dbReference>
<dbReference type="InterPro" id="IPR016035">
    <property type="entry name" value="Acyl_Trfase/lysoPLipase"/>
</dbReference>
<name>A0A1V0SCG0_9VIRU</name>
<sequence>MNVENLEEKIKREAISIINNITNVDLCSELKKKTKLVLSGGGIKGIAHVGALQALHDYGCLDNIDTVAGTSVGALIGTLFIIGYTPKDLYDFIMIFDMSKMGGLKAENFLEKFGLDDGRKILTVIKTMFKNKGFSEDVTFKELYDKVKKKIIMTVTCINDKKAYYYSVDTFPQVKVLKALRMSISIPVYFTPIEHNGHLYVDGGCIDNYPMQLFSNNLDETIGFYLTDIKDYVEKIENIEDTLIHTFLSMIEGISCNSLKGFEKYSIKINLSGISLMDLNLNKQKKQEIFDTGYNSFIKKYIT</sequence>
<evidence type="ECO:0000313" key="4">
    <source>
        <dbReference type="EMBL" id="ARF09348.1"/>
    </source>
</evidence>
<proteinExistence type="predicted"/>
<keyword evidence="1 2" id="KW-0443">Lipid metabolism</keyword>
<dbReference type="GO" id="GO:0016042">
    <property type="term" value="P:lipid catabolic process"/>
    <property type="evidence" value="ECO:0007669"/>
    <property type="project" value="UniProtKB-UniRule"/>
</dbReference>
<dbReference type="InterPro" id="IPR002641">
    <property type="entry name" value="PNPLA_dom"/>
</dbReference>
<feature type="short sequence motif" description="GXGXXG" evidence="2">
    <location>
        <begin position="40"/>
        <end position="45"/>
    </location>
</feature>
<dbReference type="PANTHER" id="PTHR46394">
    <property type="entry name" value="ANNEXIN"/>
    <property type="match status" value="1"/>
</dbReference>
<keyword evidence="2" id="KW-0378">Hydrolase</keyword>
<evidence type="ECO:0000259" key="3">
    <source>
        <dbReference type="PROSITE" id="PS51635"/>
    </source>
</evidence>
<dbReference type="PANTHER" id="PTHR46394:SF1">
    <property type="entry name" value="PNPLA DOMAIN-CONTAINING PROTEIN"/>
    <property type="match status" value="1"/>
</dbReference>
<reference evidence="4" key="1">
    <citation type="journal article" date="2017" name="Science">
        <title>Giant viruses with an expanded complement of translation system components.</title>
        <authorList>
            <person name="Schulz F."/>
            <person name="Yutin N."/>
            <person name="Ivanova N.N."/>
            <person name="Ortega D.R."/>
            <person name="Lee T.K."/>
            <person name="Vierheilig J."/>
            <person name="Daims H."/>
            <person name="Horn M."/>
            <person name="Wagner M."/>
            <person name="Jensen G.J."/>
            <person name="Kyrpides N.C."/>
            <person name="Koonin E.V."/>
            <person name="Woyke T."/>
        </authorList>
    </citation>
    <scope>NUCLEOTIDE SEQUENCE</scope>
    <source>
        <strain evidence="4">CTV1</strain>
    </source>
</reference>
<feature type="short sequence motif" description="GXSXG" evidence="2">
    <location>
        <begin position="69"/>
        <end position="73"/>
    </location>
</feature>
<dbReference type="GO" id="GO:0016787">
    <property type="term" value="F:hydrolase activity"/>
    <property type="evidence" value="ECO:0007669"/>
    <property type="project" value="UniProtKB-UniRule"/>
</dbReference>
<keyword evidence="2" id="KW-0442">Lipid degradation</keyword>
<dbReference type="SUPFAM" id="SSF52151">
    <property type="entry name" value="FabD/lysophospholipase-like"/>
    <property type="match status" value="1"/>
</dbReference>
<feature type="domain" description="PNPLA" evidence="3">
    <location>
        <begin position="36"/>
        <end position="215"/>
    </location>
</feature>
<evidence type="ECO:0000256" key="1">
    <source>
        <dbReference type="ARBA" id="ARBA00023098"/>
    </source>
</evidence>
<accession>A0A1V0SCG0</accession>
<dbReference type="PROSITE" id="PS51635">
    <property type="entry name" value="PNPLA"/>
    <property type="match status" value="1"/>
</dbReference>
<evidence type="ECO:0000256" key="2">
    <source>
        <dbReference type="PROSITE-ProRule" id="PRU01161"/>
    </source>
</evidence>
<feature type="short sequence motif" description="DGA/G" evidence="2">
    <location>
        <begin position="202"/>
        <end position="204"/>
    </location>
</feature>
<feature type="active site" description="Proton acceptor" evidence="2">
    <location>
        <position position="202"/>
    </location>
</feature>